<protein>
    <submittedName>
        <fullName evidence="2">Uncharacterized protein</fullName>
    </submittedName>
</protein>
<name>A0A6S6WGE0_9PLEO</name>
<sequence length="358" mass="40686">MQPRTRGDTTLPKKSTMSPPHAKKTVSAAVVFKNQYQKAKRDNTTKNLKRSGSRVEMEDANGTTLLSFKQRVTEQRQPEMLLAVKSTEIGINKTLENALKTVYNRTLLPMIPNGNQQGLNASPLTLPAPAKYGRLATQTQPPPISQFILTLRHTTSEGRVIRFEQTFQERMQNYKKLVVAQKEKLAMMQKEWETVVGEIWKLGTVCVGEETMKELLCTEQRFNGPSQHPYFPSSSPSKTTDTESTVFFPKQDSSPLAKKSRPCKKHVTFLDEEEFGVCNESITTSTSDFPEFTHKVSKYQEDDLPTVPSLPEEEAKELDERIGELGTKEIEAFHKMNEDHQEFWRKKKAQFGGVQKVN</sequence>
<feature type="region of interest" description="Disordered" evidence="1">
    <location>
        <begin position="227"/>
        <end position="258"/>
    </location>
</feature>
<gene>
    <name evidence="2" type="ORF">PTTW11_07741</name>
</gene>
<evidence type="ECO:0000313" key="3">
    <source>
        <dbReference type="Proteomes" id="UP000472372"/>
    </source>
</evidence>
<dbReference type="Proteomes" id="UP000472372">
    <property type="component" value="Chromosome 7"/>
</dbReference>
<reference evidence="2" key="1">
    <citation type="submission" date="2021-02" db="EMBL/GenBank/DDBJ databases">
        <authorList>
            <person name="Syme A R."/>
            <person name="Syme A R."/>
            <person name="Moolhuijzen P."/>
        </authorList>
    </citation>
    <scope>NUCLEOTIDE SEQUENCE</scope>
    <source>
        <strain evidence="2">W1-1</strain>
    </source>
</reference>
<accession>A0A6S6WGE0</accession>
<evidence type="ECO:0000313" key="2">
    <source>
        <dbReference type="EMBL" id="CAE7193384.1"/>
    </source>
</evidence>
<dbReference type="AlphaFoldDB" id="A0A6S6WGE0"/>
<proteinExistence type="predicted"/>
<feature type="region of interest" description="Disordered" evidence="1">
    <location>
        <begin position="1"/>
        <end position="26"/>
    </location>
</feature>
<feature type="compositionally biased region" description="Polar residues" evidence="1">
    <location>
        <begin position="227"/>
        <end position="245"/>
    </location>
</feature>
<organism evidence="2 3">
    <name type="scientific">Pyrenophora teres f. teres</name>
    <dbReference type="NCBI Taxonomy" id="97479"/>
    <lineage>
        <taxon>Eukaryota</taxon>
        <taxon>Fungi</taxon>
        <taxon>Dikarya</taxon>
        <taxon>Ascomycota</taxon>
        <taxon>Pezizomycotina</taxon>
        <taxon>Dothideomycetes</taxon>
        <taxon>Pleosporomycetidae</taxon>
        <taxon>Pleosporales</taxon>
        <taxon>Pleosporineae</taxon>
        <taxon>Pleosporaceae</taxon>
        <taxon>Pyrenophora</taxon>
    </lineage>
</organism>
<dbReference type="EMBL" id="HG992983">
    <property type="protein sequence ID" value="CAE7193384.1"/>
    <property type="molecule type" value="Genomic_DNA"/>
</dbReference>
<evidence type="ECO:0000256" key="1">
    <source>
        <dbReference type="SAM" id="MobiDB-lite"/>
    </source>
</evidence>